<dbReference type="EMBL" id="UINC01193081">
    <property type="protein sequence ID" value="SVE08515.1"/>
    <property type="molecule type" value="Genomic_DNA"/>
</dbReference>
<accession>A0A383AMU8</accession>
<proteinExistence type="predicted"/>
<name>A0A383AMU8_9ZZZZ</name>
<evidence type="ECO:0000313" key="1">
    <source>
        <dbReference type="EMBL" id="SVE08515.1"/>
    </source>
</evidence>
<gene>
    <name evidence="1" type="ORF">METZ01_LOCUS461369</name>
</gene>
<reference evidence="1" key="1">
    <citation type="submission" date="2018-05" db="EMBL/GenBank/DDBJ databases">
        <authorList>
            <person name="Lanie J.A."/>
            <person name="Ng W.-L."/>
            <person name="Kazmierczak K.M."/>
            <person name="Andrzejewski T.M."/>
            <person name="Davidsen T.M."/>
            <person name="Wayne K.J."/>
            <person name="Tettelin H."/>
            <person name="Glass J.I."/>
            <person name="Rusch D."/>
            <person name="Podicherti R."/>
            <person name="Tsui H.-C.T."/>
            <person name="Winkler M.E."/>
        </authorList>
    </citation>
    <scope>NUCLEOTIDE SEQUENCE</scope>
</reference>
<sequence>MSDTDCYGMECDEGHSVAFTKGNHRFSCEDEICKAHISGRCPLCDSSLLKENVDDSGQWCASAFCWCSDDYDICLPNRIFAYQTDLGLCFNAPIEIPWELDFEGVKEDWDAALERNLITQQEYEDGLKEATEYFDWHEPEDYSDYSMDDNMWNANKGRITAWLEVNASSLPESREVFIEYLLSEGDANPTMRKNWWNSICNAFRDVENSPIPPGPRFEDEEEDES</sequence>
<organism evidence="1">
    <name type="scientific">marine metagenome</name>
    <dbReference type="NCBI Taxonomy" id="408172"/>
    <lineage>
        <taxon>unclassified sequences</taxon>
        <taxon>metagenomes</taxon>
        <taxon>ecological metagenomes</taxon>
    </lineage>
</organism>
<protein>
    <submittedName>
        <fullName evidence="1">Uncharacterized protein</fullName>
    </submittedName>
</protein>
<dbReference type="AlphaFoldDB" id="A0A383AMU8"/>